<evidence type="ECO:0000259" key="7">
    <source>
        <dbReference type="Pfam" id="PF00892"/>
    </source>
</evidence>
<protein>
    <recommendedName>
        <fullName evidence="7">EamA domain-containing protein</fullName>
    </recommendedName>
</protein>
<evidence type="ECO:0000256" key="2">
    <source>
        <dbReference type="ARBA" id="ARBA00022475"/>
    </source>
</evidence>
<feature type="transmembrane region" description="Helical" evidence="6">
    <location>
        <begin position="153"/>
        <end position="174"/>
    </location>
</feature>
<sequence>MTKQAKAYTLTVCVVIFWGTAASAFKIALRHVTPFTLLFYSALVSAVALFTILLLQGKLAMLRRLSLSSWATVALLGFINPFCYYLVLFEAYARLPGQIAMSLNYGWPFALTVLAVPLLKQKLSKTQLVSIGVSFFGAVVIATRGRFLSFGEVSTFGVALAIGSTLLWAVFWLLNARDHLDPVVKLFLGFVFGLLYIILCSPLFGGLTLPTMTALVPLAYIGLFEMGITFVLWLTALQLSSSTARIGNVVYISPFLSLLFLHLVVGEEIHFTTFVGLFLIVGSIIFQETRAKTADLT</sequence>
<dbReference type="PANTHER" id="PTHR32322:SF18">
    <property type="entry name" value="S-ADENOSYLMETHIONINE_S-ADENOSYLHOMOCYSTEINE TRANSPORTER"/>
    <property type="match status" value="1"/>
</dbReference>
<feature type="transmembrane region" description="Helical" evidence="6">
    <location>
        <begin position="67"/>
        <end position="87"/>
    </location>
</feature>
<proteinExistence type="predicted"/>
<evidence type="ECO:0000313" key="9">
    <source>
        <dbReference type="Proteomes" id="UP000830055"/>
    </source>
</evidence>
<feature type="transmembrane region" description="Helical" evidence="6">
    <location>
        <begin position="128"/>
        <end position="147"/>
    </location>
</feature>
<accession>A0ABN6LYK3</accession>
<evidence type="ECO:0000256" key="6">
    <source>
        <dbReference type="SAM" id="Phobius"/>
    </source>
</evidence>
<evidence type="ECO:0000256" key="4">
    <source>
        <dbReference type="ARBA" id="ARBA00022989"/>
    </source>
</evidence>
<dbReference type="InterPro" id="IPR000620">
    <property type="entry name" value="EamA_dom"/>
</dbReference>
<feature type="transmembrane region" description="Helical" evidence="6">
    <location>
        <begin position="186"/>
        <end position="208"/>
    </location>
</feature>
<keyword evidence="2" id="KW-1003">Cell membrane</keyword>
<evidence type="ECO:0000313" key="8">
    <source>
        <dbReference type="EMBL" id="BDD85658.1"/>
    </source>
</evidence>
<feature type="transmembrane region" description="Helical" evidence="6">
    <location>
        <begin position="7"/>
        <end position="29"/>
    </location>
</feature>
<dbReference type="InterPro" id="IPR037185">
    <property type="entry name" value="EmrE-like"/>
</dbReference>
<name>A0ABN6LYK3_9BACT</name>
<dbReference type="EMBL" id="AP025516">
    <property type="protein sequence ID" value="BDD85658.1"/>
    <property type="molecule type" value="Genomic_DNA"/>
</dbReference>
<keyword evidence="3 6" id="KW-0812">Transmembrane</keyword>
<keyword evidence="9" id="KW-1185">Reference proteome</keyword>
<keyword evidence="4 6" id="KW-1133">Transmembrane helix</keyword>
<dbReference type="SUPFAM" id="SSF103481">
    <property type="entry name" value="Multidrug resistance efflux transporter EmrE"/>
    <property type="match status" value="2"/>
</dbReference>
<evidence type="ECO:0000256" key="5">
    <source>
        <dbReference type="ARBA" id="ARBA00023136"/>
    </source>
</evidence>
<reference evidence="8 9" key="1">
    <citation type="submission" date="2022-01" db="EMBL/GenBank/DDBJ databases">
        <title>Desulfofustis limnae sp. nov., a novel mesophilic sulfate-reducing bacterium isolated from marsh soil.</title>
        <authorList>
            <person name="Watanabe M."/>
            <person name="Takahashi A."/>
            <person name="Kojima H."/>
            <person name="Fukui M."/>
        </authorList>
    </citation>
    <scope>NUCLEOTIDE SEQUENCE [LARGE SCALE GENOMIC DNA]</scope>
    <source>
        <strain evidence="8 9">PPLL</strain>
    </source>
</reference>
<feature type="transmembrane region" description="Helical" evidence="6">
    <location>
        <begin position="269"/>
        <end position="286"/>
    </location>
</feature>
<keyword evidence="5 6" id="KW-0472">Membrane</keyword>
<dbReference type="RefSeq" id="WP_284152798.1">
    <property type="nucleotide sequence ID" value="NZ_AP025516.1"/>
</dbReference>
<gene>
    <name evidence="8" type="ORF">DPPLL_00230</name>
</gene>
<dbReference type="Pfam" id="PF00892">
    <property type="entry name" value="EamA"/>
    <property type="match status" value="2"/>
</dbReference>
<feature type="transmembrane region" description="Helical" evidence="6">
    <location>
        <begin position="246"/>
        <end position="263"/>
    </location>
</feature>
<dbReference type="InterPro" id="IPR050638">
    <property type="entry name" value="AA-Vitamin_Transporters"/>
</dbReference>
<feature type="transmembrane region" description="Helical" evidence="6">
    <location>
        <begin position="99"/>
        <end position="119"/>
    </location>
</feature>
<feature type="domain" description="EamA" evidence="7">
    <location>
        <begin position="156"/>
        <end position="286"/>
    </location>
</feature>
<feature type="transmembrane region" description="Helical" evidence="6">
    <location>
        <begin position="35"/>
        <end position="55"/>
    </location>
</feature>
<feature type="transmembrane region" description="Helical" evidence="6">
    <location>
        <begin position="214"/>
        <end position="234"/>
    </location>
</feature>
<comment type="subcellular location">
    <subcellularLocation>
        <location evidence="1">Cell membrane</location>
        <topology evidence="1">Multi-pass membrane protein</topology>
    </subcellularLocation>
</comment>
<dbReference type="Proteomes" id="UP000830055">
    <property type="component" value="Chromosome"/>
</dbReference>
<organism evidence="8 9">
    <name type="scientific">Desulfofustis limnaeus</name>
    <dbReference type="NCBI Taxonomy" id="2740163"/>
    <lineage>
        <taxon>Bacteria</taxon>
        <taxon>Pseudomonadati</taxon>
        <taxon>Thermodesulfobacteriota</taxon>
        <taxon>Desulfobulbia</taxon>
        <taxon>Desulfobulbales</taxon>
        <taxon>Desulfocapsaceae</taxon>
        <taxon>Desulfofustis</taxon>
    </lineage>
</organism>
<feature type="domain" description="EamA" evidence="7">
    <location>
        <begin position="7"/>
        <end position="142"/>
    </location>
</feature>
<dbReference type="PANTHER" id="PTHR32322">
    <property type="entry name" value="INNER MEMBRANE TRANSPORTER"/>
    <property type="match status" value="1"/>
</dbReference>
<evidence type="ECO:0000256" key="3">
    <source>
        <dbReference type="ARBA" id="ARBA00022692"/>
    </source>
</evidence>
<evidence type="ECO:0000256" key="1">
    <source>
        <dbReference type="ARBA" id="ARBA00004651"/>
    </source>
</evidence>